<proteinExistence type="predicted"/>
<evidence type="ECO:0000256" key="1">
    <source>
        <dbReference type="SAM" id="MobiDB-lite"/>
    </source>
</evidence>
<gene>
    <name evidence="2" type="ORF">AXG93_1474s1030</name>
</gene>
<feature type="region of interest" description="Disordered" evidence="1">
    <location>
        <begin position="1"/>
        <end position="33"/>
    </location>
</feature>
<sequence>MAQSQVQGQVQPQAMGNHEQLDHGSDRLSSTLPSDLELTGVGAAAQILTRNRVIIEFFDVVISDSISVQNARTLRFTAPASSLESQLDGSSNRGNESVTHLTDGSKPSG</sequence>
<feature type="region of interest" description="Disordered" evidence="1">
    <location>
        <begin position="80"/>
        <end position="109"/>
    </location>
</feature>
<protein>
    <submittedName>
        <fullName evidence="2">Uncharacterized protein</fullName>
    </submittedName>
</protein>
<organism evidence="2 3">
    <name type="scientific">Marchantia polymorpha subsp. ruderalis</name>
    <dbReference type="NCBI Taxonomy" id="1480154"/>
    <lineage>
        <taxon>Eukaryota</taxon>
        <taxon>Viridiplantae</taxon>
        <taxon>Streptophyta</taxon>
        <taxon>Embryophyta</taxon>
        <taxon>Marchantiophyta</taxon>
        <taxon>Marchantiopsida</taxon>
        <taxon>Marchantiidae</taxon>
        <taxon>Marchantiales</taxon>
        <taxon>Marchantiaceae</taxon>
        <taxon>Marchantia</taxon>
    </lineage>
</organism>
<reference evidence="2" key="1">
    <citation type="submission" date="2016-03" db="EMBL/GenBank/DDBJ databases">
        <title>Mechanisms controlling the formation of the plant cell surface in tip-growing cells are functionally conserved among land plants.</title>
        <authorList>
            <person name="Honkanen S."/>
            <person name="Jones V.A."/>
            <person name="Morieri G."/>
            <person name="Champion C."/>
            <person name="Hetherington A.J."/>
            <person name="Kelly S."/>
            <person name="Saint-Marcoux D."/>
            <person name="Proust H."/>
            <person name="Prescott H."/>
            <person name="Dolan L."/>
        </authorList>
    </citation>
    <scope>NUCLEOTIDE SEQUENCE [LARGE SCALE GENOMIC DNA]</scope>
    <source>
        <tissue evidence="2">Whole gametophyte</tissue>
    </source>
</reference>
<comment type="caution">
    <text evidence="2">The sequence shown here is derived from an EMBL/GenBank/DDBJ whole genome shotgun (WGS) entry which is preliminary data.</text>
</comment>
<evidence type="ECO:0000313" key="3">
    <source>
        <dbReference type="Proteomes" id="UP000077202"/>
    </source>
</evidence>
<evidence type="ECO:0000313" key="2">
    <source>
        <dbReference type="EMBL" id="OAE30057.1"/>
    </source>
</evidence>
<name>A0A176WAE3_MARPO</name>
<feature type="compositionally biased region" description="Low complexity" evidence="1">
    <location>
        <begin position="1"/>
        <end position="16"/>
    </location>
</feature>
<dbReference type="EMBL" id="LVLJ01001368">
    <property type="protein sequence ID" value="OAE30057.1"/>
    <property type="molecule type" value="Genomic_DNA"/>
</dbReference>
<dbReference type="Proteomes" id="UP000077202">
    <property type="component" value="Unassembled WGS sequence"/>
</dbReference>
<accession>A0A176WAE3</accession>
<keyword evidence="3" id="KW-1185">Reference proteome</keyword>
<dbReference type="AlphaFoldDB" id="A0A176WAE3"/>